<evidence type="ECO:0000256" key="12">
    <source>
        <dbReference type="PIRNR" id="PIRNR004862"/>
    </source>
</evidence>
<comment type="caution">
    <text evidence="17">The sequence shown here is derived from an EMBL/GenBank/DDBJ whole genome shotgun (WGS) entry which is preliminary data.</text>
</comment>
<proteinExistence type="inferred from homology"/>
<feature type="transmembrane region" description="Helical" evidence="14">
    <location>
        <begin position="447"/>
        <end position="465"/>
    </location>
</feature>
<evidence type="ECO:0000256" key="1">
    <source>
        <dbReference type="ARBA" id="ARBA00003820"/>
    </source>
</evidence>
<evidence type="ECO:0000256" key="5">
    <source>
        <dbReference type="ARBA" id="ARBA00017949"/>
    </source>
</evidence>
<keyword evidence="17" id="KW-0282">Flagellum</keyword>
<feature type="compositionally biased region" description="Basic and acidic residues" evidence="13">
    <location>
        <begin position="279"/>
        <end position="301"/>
    </location>
</feature>
<dbReference type="GO" id="GO:0009431">
    <property type="term" value="C:bacterial-type flagellum basal body, MS ring"/>
    <property type="evidence" value="ECO:0007669"/>
    <property type="project" value="InterPro"/>
</dbReference>
<dbReference type="PANTHER" id="PTHR30046">
    <property type="entry name" value="FLAGELLAR M-RING PROTEIN"/>
    <property type="match status" value="1"/>
</dbReference>
<evidence type="ECO:0000256" key="2">
    <source>
        <dbReference type="ARBA" id="ARBA00004117"/>
    </source>
</evidence>
<comment type="subcellular location">
    <subcellularLocation>
        <location evidence="2 12">Bacterial flagellum basal body</location>
    </subcellularLocation>
    <subcellularLocation>
        <location evidence="3">Cell membrane</location>
        <topology evidence="3">Multi-pass membrane protein</topology>
    </subcellularLocation>
</comment>
<evidence type="ECO:0000256" key="10">
    <source>
        <dbReference type="ARBA" id="ARBA00023143"/>
    </source>
</evidence>
<keyword evidence="18" id="KW-1185">Reference proteome</keyword>
<evidence type="ECO:0000256" key="13">
    <source>
        <dbReference type="SAM" id="MobiDB-lite"/>
    </source>
</evidence>
<dbReference type="GO" id="GO:0071973">
    <property type="term" value="P:bacterial-type flagellum-dependent cell motility"/>
    <property type="evidence" value="ECO:0007669"/>
    <property type="project" value="InterPro"/>
</dbReference>
<dbReference type="InterPro" id="IPR000067">
    <property type="entry name" value="FlgMring_FliF"/>
</dbReference>
<sequence>MAETAVQTSKQPGMLGPLAPLLKNDVLRQLLLLVGIAASVAIGGASVFWMQGKDYRTLYASVAPERASALIDTLTAAGIAYRLEDATGDIQVPADQLHEARIKVAGQGLTNDGSGMAMLEKEQGFGVSEFMQSKKYQYALEQELARTVESLHQVRRARVHLAIPKQSVFIRDRKPPSASVVVDIFPGSNLARNNVEAIINLVSSSISGMAPENVSVIDQQGQLLSNPDEHEDELAVSTKQFAYRQKLEQAYEERLVKLLQPLTGVGRLQVQVSADVDFTRSQESRESWNPDKQVVRSEQINERGVASPDETAAGIPGALSNQPLGTAAAKEEADAANPNASRSVIRNYEIERVLNYRSNSAGDIRKLSVAVVVDNKHSLDEKGKPVSTPLSNPEIQRLILLVKDAVGFDEARGDRVTVISADFNIENQFTEELEAPALWEQPWFANLLRQVLTGLAVLFIVLVVLRPAIRSLTNRPVAALGNTGAMEAGMQGEVMGRPVAALAAPGQAAGVNLEEQVTQVKSSVDQDPKRVAQVINQWVSEQ</sequence>
<evidence type="ECO:0000259" key="16">
    <source>
        <dbReference type="Pfam" id="PF08345"/>
    </source>
</evidence>
<dbReference type="InterPro" id="IPR045851">
    <property type="entry name" value="AMP-bd_C_sf"/>
</dbReference>
<feature type="transmembrane region" description="Helical" evidence="14">
    <location>
        <begin position="30"/>
        <end position="50"/>
    </location>
</feature>
<comment type="similarity">
    <text evidence="4 12">Belongs to the FliF family.</text>
</comment>
<dbReference type="Gene3D" id="3.30.300.30">
    <property type="match status" value="1"/>
</dbReference>
<evidence type="ECO:0000256" key="4">
    <source>
        <dbReference type="ARBA" id="ARBA00007971"/>
    </source>
</evidence>
<dbReference type="InterPro" id="IPR006182">
    <property type="entry name" value="FliF_N_dom"/>
</dbReference>
<dbReference type="InterPro" id="IPR013556">
    <property type="entry name" value="Flag_M-ring_C"/>
</dbReference>
<keyword evidence="10 12" id="KW-0975">Bacterial flagellum</keyword>
<dbReference type="PANTHER" id="PTHR30046:SF0">
    <property type="entry name" value="FLAGELLAR M-RING PROTEIN"/>
    <property type="match status" value="1"/>
</dbReference>
<feature type="region of interest" description="Disordered" evidence="13">
    <location>
        <begin position="279"/>
        <end position="339"/>
    </location>
</feature>
<dbReference type="Pfam" id="PF08345">
    <property type="entry name" value="YscJ_FliF_C"/>
    <property type="match status" value="1"/>
</dbReference>
<dbReference type="PRINTS" id="PR01009">
    <property type="entry name" value="FLGMRINGFLIF"/>
</dbReference>
<comment type="subunit">
    <text evidence="11">The basal body constitutes a major portion of the flagellar organelle and consists of four rings (L,P,S, and M) mounted on a central rod. The M ring is integral to the inner membrane of the cell and may be connected to the flagellar rod via the S ring. The S (supramembrane ring) lies just distal to the M ring. The L and P rings lie in the outer membrane and the periplasmic space, respectively.</text>
</comment>
<dbReference type="AlphaFoldDB" id="A0A927C217"/>
<keyword evidence="7 14" id="KW-0812">Transmembrane</keyword>
<organism evidence="17 18">
    <name type="scientific">Spongiibacter pelagi</name>
    <dbReference type="NCBI Taxonomy" id="2760804"/>
    <lineage>
        <taxon>Bacteria</taxon>
        <taxon>Pseudomonadati</taxon>
        <taxon>Pseudomonadota</taxon>
        <taxon>Gammaproteobacteria</taxon>
        <taxon>Cellvibrionales</taxon>
        <taxon>Spongiibacteraceae</taxon>
        <taxon>Spongiibacter</taxon>
    </lineage>
</organism>
<dbReference type="EMBL" id="JACXLD010000002">
    <property type="protein sequence ID" value="MBD2858432.1"/>
    <property type="molecule type" value="Genomic_DNA"/>
</dbReference>
<reference evidence="17" key="1">
    <citation type="submission" date="2020-09" db="EMBL/GenBank/DDBJ databases">
        <authorList>
            <person name="Yoon J.-W."/>
        </authorList>
    </citation>
    <scope>NUCLEOTIDE SEQUENCE</scope>
    <source>
        <strain evidence="17">KMU-158</strain>
    </source>
</reference>
<dbReference type="GO" id="GO:0003774">
    <property type="term" value="F:cytoskeletal motor activity"/>
    <property type="evidence" value="ECO:0007669"/>
    <property type="project" value="InterPro"/>
</dbReference>
<evidence type="ECO:0000256" key="9">
    <source>
        <dbReference type="ARBA" id="ARBA00023136"/>
    </source>
</evidence>
<gene>
    <name evidence="17" type="primary">fliF</name>
    <name evidence="17" type="ORF">IB286_05360</name>
</gene>
<keyword evidence="8 14" id="KW-1133">Transmembrane helix</keyword>
<comment type="function">
    <text evidence="1 12">The M ring may be actively involved in energy transduction.</text>
</comment>
<evidence type="ECO:0000313" key="17">
    <source>
        <dbReference type="EMBL" id="MBD2858432.1"/>
    </source>
</evidence>
<dbReference type="Proteomes" id="UP000610558">
    <property type="component" value="Unassembled WGS sequence"/>
</dbReference>
<dbReference type="PIRSF" id="PIRSF004862">
    <property type="entry name" value="FliF"/>
    <property type="match status" value="1"/>
</dbReference>
<evidence type="ECO:0000256" key="8">
    <source>
        <dbReference type="ARBA" id="ARBA00022989"/>
    </source>
</evidence>
<dbReference type="NCBIfam" id="TIGR00206">
    <property type="entry name" value="fliF"/>
    <property type="match status" value="1"/>
</dbReference>
<evidence type="ECO:0000256" key="7">
    <source>
        <dbReference type="ARBA" id="ARBA00022692"/>
    </source>
</evidence>
<dbReference type="Pfam" id="PF01514">
    <property type="entry name" value="YscJ_FliF"/>
    <property type="match status" value="1"/>
</dbReference>
<feature type="domain" description="Flagellar M-ring C-terminal" evidence="16">
    <location>
        <begin position="259"/>
        <end position="423"/>
    </location>
</feature>
<protein>
    <recommendedName>
        <fullName evidence="5 12">Flagellar M-ring protein</fullName>
    </recommendedName>
</protein>
<dbReference type="InterPro" id="IPR043427">
    <property type="entry name" value="YscJ/FliF"/>
</dbReference>
<dbReference type="GO" id="GO:0005886">
    <property type="term" value="C:plasma membrane"/>
    <property type="evidence" value="ECO:0007669"/>
    <property type="project" value="UniProtKB-SubCell"/>
</dbReference>
<evidence type="ECO:0000256" key="6">
    <source>
        <dbReference type="ARBA" id="ARBA00022475"/>
    </source>
</evidence>
<evidence type="ECO:0000256" key="11">
    <source>
        <dbReference type="ARBA" id="ARBA00025936"/>
    </source>
</evidence>
<keyword evidence="17" id="KW-0969">Cilium</keyword>
<name>A0A927C217_9GAMM</name>
<dbReference type="RefSeq" id="WP_190763253.1">
    <property type="nucleotide sequence ID" value="NZ_JACXLD010000002.1"/>
</dbReference>
<evidence type="ECO:0000259" key="15">
    <source>
        <dbReference type="Pfam" id="PF01514"/>
    </source>
</evidence>
<evidence type="ECO:0000313" key="18">
    <source>
        <dbReference type="Proteomes" id="UP000610558"/>
    </source>
</evidence>
<feature type="domain" description="Flagellar M-ring N-terminal" evidence="15">
    <location>
        <begin position="51"/>
        <end position="225"/>
    </location>
</feature>
<evidence type="ECO:0000256" key="14">
    <source>
        <dbReference type="SAM" id="Phobius"/>
    </source>
</evidence>
<keyword evidence="9 14" id="KW-0472">Membrane</keyword>
<accession>A0A927C217</accession>
<evidence type="ECO:0000256" key="3">
    <source>
        <dbReference type="ARBA" id="ARBA00004651"/>
    </source>
</evidence>
<keyword evidence="17" id="KW-0966">Cell projection</keyword>
<keyword evidence="6" id="KW-1003">Cell membrane</keyword>